<dbReference type="InterPro" id="IPR000528">
    <property type="entry name" value="Plant_nsLTP"/>
</dbReference>
<dbReference type="OrthoDB" id="1890443at2759"/>
<evidence type="ECO:0000256" key="1">
    <source>
        <dbReference type="ARBA" id="ARBA00009748"/>
    </source>
</evidence>
<organism evidence="6 7">
    <name type="scientific">Phaseolus vulgaris</name>
    <name type="common">Kidney bean</name>
    <name type="synonym">French bean</name>
    <dbReference type="NCBI Taxonomy" id="3885"/>
    <lineage>
        <taxon>Eukaryota</taxon>
        <taxon>Viridiplantae</taxon>
        <taxon>Streptophyta</taxon>
        <taxon>Embryophyta</taxon>
        <taxon>Tracheophyta</taxon>
        <taxon>Spermatophyta</taxon>
        <taxon>Magnoliopsida</taxon>
        <taxon>eudicotyledons</taxon>
        <taxon>Gunneridae</taxon>
        <taxon>Pentapetalae</taxon>
        <taxon>rosids</taxon>
        <taxon>fabids</taxon>
        <taxon>Fabales</taxon>
        <taxon>Fabaceae</taxon>
        <taxon>Papilionoideae</taxon>
        <taxon>50 kb inversion clade</taxon>
        <taxon>NPAAA clade</taxon>
        <taxon>indigoferoid/millettioid clade</taxon>
        <taxon>Phaseoleae</taxon>
        <taxon>Phaseolus</taxon>
    </lineage>
</organism>
<dbReference type="Pfam" id="PF00234">
    <property type="entry name" value="Tryp_alpha_amyl"/>
    <property type="match status" value="1"/>
</dbReference>
<keyword evidence="3" id="KW-0813">Transport</keyword>
<sequence length="118" mass="11918">MASVKTACMVAVMCMVVVSAPMAHAITCGQVASAVTPCLSYLRTGGTPALPCCNGVRGLNSAAKTTADRQATCNCLKSLAGALAQGFNAANAASLPQKCGVQIPYKISTSTNCATIKF</sequence>
<dbReference type="SMR" id="V7APZ8"/>
<dbReference type="InterPro" id="IPR016140">
    <property type="entry name" value="Bifunc_inhib/LTP/seed_store"/>
</dbReference>
<dbReference type="PANTHER" id="PTHR33076">
    <property type="entry name" value="NON-SPECIFIC LIPID-TRANSFER PROTEIN 2-RELATED"/>
    <property type="match status" value="1"/>
</dbReference>
<dbReference type="AlphaFoldDB" id="V7APZ8"/>
<dbReference type="OMA" id="MAHAITC"/>
<dbReference type="Gene3D" id="1.10.110.10">
    <property type="entry name" value="Plant lipid-transfer and hydrophobic proteins"/>
    <property type="match status" value="1"/>
</dbReference>
<evidence type="ECO:0000259" key="5">
    <source>
        <dbReference type="SMART" id="SM00499"/>
    </source>
</evidence>
<gene>
    <name evidence="6" type="ORF">PHAVU_010G066400g</name>
</gene>
<dbReference type="STRING" id="3885.V7APZ8"/>
<keyword evidence="2" id="KW-1015">Disulfide bond</keyword>
<dbReference type="GO" id="GO:0006869">
    <property type="term" value="P:lipid transport"/>
    <property type="evidence" value="ECO:0007669"/>
    <property type="project" value="InterPro"/>
</dbReference>
<name>V7APZ8_PHAVU</name>
<proteinExistence type="inferred from homology"/>
<evidence type="ECO:0000313" key="6">
    <source>
        <dbReference type="EMBL" id="ESW06668.1"/>
    </source>
</evidence>
<keyword evidence="3" id="KW-0446">Lipid-binding</keyword>
<evidence type="ECO:0000256" key="4">
    <source>
        <dbReference type="SAM" id="SignalP"/>
    </source>
</evidence>
<dbReference type="Gramene" id="ESW06668">
    <property type="protein sequence ID" value="ESW06668"/>
    <property type="gene ID" value="PHAVU_010G066400g"/>
</dbReference>
<dbReference type="PRINTS" id="PR00382">
    <property type="entry name" value="LIPIDTRNSFER"/>
</dbReference>
<feature type="signal peptide" evidence="4">
    <location>
        <begin position="1"/>
        <end position="25"/>
    </location>
</feature>
<comment type="similarity">
    <text evidence="1 3">Belongs to the plant LTP family.</text>
</comment>
<keyword evidence="4" id="KW-0732">Signal</keyword>
<comment type="function">
    <text evidence="3">Plant non-specific lipid-transfer proteins transfer phospholipids as well as galactolipids across membranes. May play a role in wax or cutin deposition in the cell walls of expanding epidermal cells and certain secretory tissues.</text>
</comment>
<evidence type="ECO:0000256" key="2">
    <source>
        <dbReference type="ARBA" id="ARBA00023157"/>
    </source>
</evidence>
<feature type="domain" description="Bifunctional inhibitor/plant lipid transfer protein/seed storage helical" evidence="5">
    <location>
        <begin position="28"/>
        <end position="113"/>
    </location>
</feature>
<dbReference type="SMART" id="SM00499">
    <property type="entry name" value="AAI"/>
    <property type="match status" value="1"/>
</dbReference>
<keyword evidence="7" id="KW-1185">Reference proteome</keyword>
<evidence type="ECO:0000313" key="7">
    <source>
        <dbReference type="Proteomes" id="UP000000226"/>
    </source>
</evidence>
<dbReference type="Proteomes" id="UP000000226">
    <property type="component" value="Chromosome 10"/>
</dbReference>
<dbReference type="PROSITE" id="PS00597">
    <property type="entry name" value="PLANT_LTP"/>
    <property type="match status" value="1"/>
</dbReference>
<reference evidence="7" key="1">
    <citation type="journal article" date="2014" name="Nat. Genet.">
        <title>A reference genome for common bean and genome-wide analysis of dual domestications.</title>
        <authorList>
            <person name="Schmutz J."/>
            <person name="McClean P.E."/>
            <person name="Mamidi S."/>
            <person name="Wu G.A."/>
            <person name="Cannon S.B."/>
            <person name="Grimwood J."/>
            <person name="Jenkins J."/>
            <person name="Shu S."/>
            <person name="Song Q."/>
            <person name="Chavarro C."/>
            <person name="Torres-Torres M."/>
            <person name="Geffroy V."/>
            <person name="Moghaddam S.M."/>
            <person name="Gao D."/>
            <person name="Abernathy B."/>
            <person name="Barry K."/>
            <person name="Blair M."/>
            <person name="Brick M.A."/>
            <person name="Chovatia M."/>
            <person name="Gepts P."/>
            <person name="Goodstein D.M."/>
            <person name="Gonzales M."/>
            <person name="Hellsten U."/>
            <person name="Hyten D.L."/>
            <person name="Jia G."/>
            <person name="Kelly J.D."/>
            <person name="Kudrna D."/>
            <person name="Lee R."/>
            <person name="Richard M.M."/>
            <person name="Miklas P.N."/>
            <person name="Osorno J.M."/>
            <person name="Rodrigues J."/>
            <person name="Thareau V."/>
            <person name="Urrea C.A."/>
            <person name="Wang M."/>
            <person name="Yu Y."/>
            <person name="Zhang M."/>
            <person name="Wing R.A."/>
            <person name="Cregan P.B."/>
            <person name="Rokhsar D.S."/>
            <person name="Jackson S.A."/>
        </authorList>
    </citation>
    <scope>NUCLEOTIDE SEQUENCE [LARGE SCALE GENOMIC DNA]</scope>
    <source>
        <strain evidence="7">cv. G19833</strain>
    </source>
</reference>
<dbReference type="InterPro" id="IPR036312">
    <property type="entry name" value="Bifun_inhib/LTP/seed_sf"/>
</dbReference>
<dbReference type="SUPFAM" id="SSF47699">
    <property type="entry name" value="Bifunctional inhibitor/lipid-transfer protein/seed storage 2S albumin"/>
    <property type="match status" value="1"/>
</dbReference>
<protein>
    <recommendedName>
        <fullName evidence="3">Non-specific lipid-transfer protein</fullName>
    </recommendedName>
</protein>
<feature type="chain" id="PRO_5004753958" description="Non-specific lipid-transfer protein" evidence="4">
    <location>
        <begin position="26"/>
        <end position="118"/>
    </location>
</feature>
<dbReference type="CDD" id="cd01960">
    <property type="entry name" value="nsLTP1"/>
    <property type="match status" value="1"/>
</dbReference>
<accession>V7APZ8</accession>
<dbReference type="GO" id="GO:0008289">
    <property type="term" value="F:lipid binding"/>
    <property type="evidence" value="ECO:0007669"/>
    <property type="project" value="UniProtKB-KW"/>
</dbReference>
<dbReference type="EMBL" id="CM002297">
    <property type="protein sequence ID" value="ESW06668.1"/>
    <property type="molecule type" value="Genomic_DNA"/>
</dbReference>
<evidence type="ECO:0000256" key="3">
    <source>
        <dbReference type="RuleBase" id="RU000628"/>
    </source>
</evidence>
<dbReference type="eggNOG" id="ENOG502S4CI">
    <property type="taxonomic scope" value="Eukaryota"/>
</dbReference>